<evidence type="ECO:0000313" key="10">
    <source>
        <dbReference type="Proteomes" id="UP000007879"/>
    </source>
</evidence>
<keyword evidence="5 8" id="KW-1133">Transmembrane helix</keyword>
<dbReference type="GeneID" id="100640999"/>
<protein>
    <recommendedName>
        <fullName evidence="11">Aquaporin</fullName>
    </recommendedName>
</protein>
<reference evidence="10" key="1">
    <citation type="journal article" date="2010" name="Nature">
        <title>The Amphimedon queenslandica genome and the evolution of animal complexity.</title>
        <authorList>
            <person name="Srivastava M."/>
            <person name="Simakov O."/>
            <person name="Chapman J."/>
            <person name="Fahey B."/>
            <person name="Gauthier M.E."/>
            <person name="Mitros T."/>
            <person name="Richards G.S."/>
            <person name="Conaco C."/>
            <person name="Dacre M."/>
            <person name="Hellsten U."/>
            <person name="Larroux C."/>
            <person name="Putnam N.H."/>
            <person name="Stanke M."/>
            <person name="Adamska M."/>
            <person name="Darling A."/>
            <person name="Degnan S.M."/>
            <person name="Oakley T.H."/>
            <person name="Plachetzki D.C."/>
            <person name="Zhai Y."/>
            <person name="Adamski M."/>
            <person name="Calcino A."/>
            <person name="Cummins S.F."/>
            <person name="Goodstein D.M."/>
            <person name="Harris C."/>
            <person name="Jackson D.J."/>
            <person name="Leys S.P."/>
            <person name="Shu S."/>
            <person name="Woodcroft B.J."/>
            <person name="Vervoort M."/>
            <person name="Kosik K.S."/>
            <person name="Manning G."/>
            <person name="Degnan B.M."/>
            <person name="Rokhsar D.S."/>
        </authorList>
    </citation>
    <scope>NUCLEOTIDE SEQUENCE [LARGE SCALE GENOMIC DNA]</scope>
</reference>
<name>A0AAN0J4X8_AMPQE</name>
<dbReference type="AlphaFoldDB" id="A0AAN0J4X8"/>
<evidence type="ECO:0000313" key="9">
    <source>
        <dbReference type="EnsemblMetazoa" id="XP_019851797.1"/>
    </source>
</evidence>
<comment type="subcellular location">
    <subcellularLocation>
        <location evidence="1">Membrane</location>
        <topology evidence="1">Multi-pass membrane protein</topology>
    </subcellularLocation>
</comment>
<dbReference type="Gene3D" id="1.20.1080.10">
    <property type="entry name" value="Glycerol uptake facilitator protein"/>
    <property type="match status" value="1"/>
</dbReference>
<evidence type="ECO:0008006" key="11">
    <source>
        <dbReference type="Google" id="ProtNLM"/>
    </source>
</evidence>
<feature type="transmembrane region" description="Helical" evidence="8">
    <location>
        <begin position="132"/>
        <end position="153"/>
    </location>
</feature>
<feature type="transmembrane region" description="Helical" evidence="8">
    <location>
        <begin position="283"/>
        <end position="302"/>
    </location>
</feature>
<dbReference type="PROSITE" id="PS00221">
    <property type="entry name" value="MIP"/>
    <property type="match status" value="1"/>
</dbReference>
<evidence type="ECO:0000256" key="8">
    <source>
        <dbReference type="SAM" id="Phobius"/>
    </source>
</evidence>
<dbReference type="InterPro" id="IPR022357">
    <property type="entry name" value="MIP_CS"/>
</dbReference>
<dbReference type="EnsemblMetazoa" id="XM_019996238.1">
    <property type="protein sequence ID" value="XP_019851797.1"/>
    <property type="gene ID" value="LOC100640999"/>
</dbReference>
<dbReference type="RefSeq" id="XP_019851797.1">
    <property type="nucleotide sequence ID" value="XM_019996238.1"/>
</dbReference>
<evidence type="ECO:0000256" key="3">
    <source>
        <dbReference type="ARBA" id="ARBA00022448"/>
    </source>
</evidence>
<proteinExistence type="inferred from homology"/>
<evidence type="ECO:0000256" key="4">
    <source>
        <dbReference type="ARBA" id="ARBA00022692"/>
    </source>
</evidence>
<keyword evidence="3 7" id="KW-0813">Transport</keyword>
<dbReference type="GO" id="GO:0015250">
    <property type="term" value="F:water channel activity"/>
    <property type="evidence" value="ECO:0007669"/>
    <property type="project" value="TreeGrafter"/>
</dbReference>
<dbReference type="InterPro" id="IPR050363">
    <property type="entry name" value="MIP/Aquaporin"/>
</dbReference>
<reference evidence="9" key="2">
    <citation type="submission" date="2024-06" db="UniProtKB">
        <authorList>
            <consortium name="EnsemblMetazoa"/>
        </authorList>
    </citation>
    <scope>IDENTIFICATION</scope>
</reference>
<dbReference type="PRINTS" id="PR00783">
    <property type="entry name" value="MINTRINSICP"/>
</dbReference>
<organism evidence="9 10">
    <name type="scientific">Amphimedon queenslandica</name>
    <name type="common">Sponge</name>
    <dbReference type="NCBI Taxonomy" id="400682"/>
    <lineage>
        <taxon>Eukaryota</taxon>
        <taxon>Metazoa</taxon>
        <taxon>Porifera</taxon>
        <taxon>Demospongiae</taxon>
        <taxon>Heteroscleromorpha</taxon>
        <taxon>Haplosclerida</taxon>
        <taxon>Niphatidae</taxon>
        <taxon>Amphimedon</taxon>
    </lineage>
</organism>
<feature type="transmembrane region" description="Helical" evidence="8">
    <location>
        <begin position="179"/>
        <end position="201"/>
    </location>
</feature>
<sequence length="370" mass="40463">MSMSQELHELPSSFRGEMNDLDRIDTLAIKINERQEESCMCLLQEETVKEMTIDVPVPHVNFSFNKNPLRQKAASLLISCLGELFGTWLLTLIICSVVAAAIITLLAYIGLVCHFTISCCLFCPYTEAQKGLWQVALPAGFGVSISIFISAHFSDAHLNPAVSIAFAVVRFHQFHWSRLGPYVLSQFLGSLIAGLTVFAFYHGAIQSFEAAHNITRGEPGSQLSGMVFGEYFPNPALYNHNEFSSVMSVFEAFLVEAWGTFILVFVIFSLTHPSNSTISNTKVVVPIAIGITVAVIISIYGPLTQAGLNPARDFGPRVIAALAGWGTIAIPGPRYGFWLYIVGPIIGGVLGGGASDLTLYCFRRFKKESH</sequence>
<evidence type="ECO:0000256" key="5">
    <source>
        <dbReference type="ARBA" id="ARBA00022989"/>
    </source>
</evidence>
<feature type="transmembrane region" description="Helical" evidence="8">
    <location>
        <begin position="76"/>
        <end position="99"/>
    </location>
</feature>
<evidence type="ECO:0000256" key="7">
    <source>
        <dbReference type="RuleBase" id="RU000477"/>
    </source>
</evidence>
<evidence type="ECO:0000256" key="1">
    <source>
        <dbReference type="ARBA" id="ARBA00004141"/>
    </source>
</evidence>
<dbReference type="KEGG" id="aqu:100640999"/>
<accession>A0AAN0J4X8</accession>
<evidence type="ECO:0000256" key="2">
    <source>
        <dbReference type="ARBA" id="ARBA00006175"/>
    </source>
</evidence>
<feature type="transmembrane region" description="Helical" evidence="8">
    <location>
        <begin position="314"/>
        <end position="331"/>
    </location>
</feature>
<evidence type="ECO:0000256" key="6">
    <source>
        <dbReference type="ARBA" id="ARBA00023136"/>
    </source>
</evidence>
<dbReference type="GO" id="GO:0015254">
    <property type="term" value="F:glycerol channel activity"/>
    <property type="evidence" value="ECO:0007669"/>
    <property type="project" value="TreeGrafter"/>
</dbReference>
<comment type="similarity">
    <text evidence="2 7">Belongs to the MIP/aquaporin (TC 1.A.8) family.</text>
</comment>
<dbReference type="SUPFAM" id="SSF81338">
    <property type="entry name" value="Aquaporin-like"/>
    <property type="match status" value="1"/>
</dbReference>
<dbReference type="Pfam" id="PF00230">
    <property type="entry name" value="MIP"/>
    <property type="match status" value="1"/>
</dbReference>
<feature type="transmembrane region" description="Helical" evidence="8">
    <location>
        <begin position="337"/>
        <end position="362"/>
    </location>
</feature>
<dbReference type="PANTHER" id="PTHR43829">
    <property type="entry name" value="AQUAPORIN OR AQUAGLYCEROPORIN RELATED"/>
    <property type="match status" value="1"/>
</dbReference>
<dbReference type="Proteomes" id="UP000007879">
    <property type="component" value="Unassembled WGS sequence"/>
</dbReference>
<dbReference type="GO" id="GO:0005886">
    <property type="term" value="C:plasma membrane"/>
    <property type="evidence" value="ECO:0007669"/>
    <property type="project" value="TreeGrafter"/>
</dbReference>
<keyword evidence="6 8" id="KW-0472">Membrane</keyword>
<dbReference type="PANTHER" id="PTHR43829:SF9">
    <property type="entry name" value="AQUAPORIN-9"/>
    <property type="match status" value="1"/>
</dbReference>
<dbReference type="InterPro" id="IPR000425">
    <property type="entry name" value="MIP"/>
</dbReference>
<keyword evidence="4 7" id="KW-0812">Transmembrane</keyword>
<feature type="transmembrane region" description="Helical" evidence="8">
    <location>
        <begin position="249"/>
        <end position="271"/>
    </location>
</feature>
<keyword evidence="10" id="KW-1185">Reference proteome</keyword>
<dbReference type="InterPro" id="IPR023271">
    <property type="entry name" value="Aquaporin-like"/>
</dbReference>